<keyword evidence="2" id="KW-1185">Reference proteome</keyword>
<gene>
    <name evidence="1" type="ORF">NUW54_g11012</name>
</gene>
<dbReference type="Proteomes" id="UP001144978">
    <property type="component" value="Unassembled WGS sequence"/>
</dbReference>
<sequence length="157" mass="17117">MVGQDGALVPRPPEILEDGLENIADPEEAAPGARSPPGSSPSTSSLWHTYEDADAMLVMPYKSLRVDENFPGRKDLGRLLKLLINRSFMVFGPTAWALRDPGVRQKQKAVIHPYRIVPRDPSEPLPPPIPYTLPASMRAASTQPAAPAAPEVEMKDD</sequence>
<protein>
    <submittedName>
        <fullName evidence="1">Uncharacterized protein</fullName>
    </submittedName>
</protein>
<evidence type="ECO:0000313" key="1">
    <source>
        <dbReference type="EMBL" id="KAJ2980389.1"/>
    </source>
</evidence>
<comment type="caution">
    <text evidence="1">The sequence shown here is derived from an EMBL/GenBank/DDBJ whole genome shotgun (WGS) entry which is preliminary data.</text>
</comment>
<proteinExistence type="predicted"/>
<reference evidence="1" key="1">
    <citation type="submission" date="2022-08" db="EMBL/GenBank/DDBJ databases">
        <title>Genome Sequence of Pycnoporus sanguineus.</title>
        <authorList>
            <person name="Buettner E."/>
        </authorList>
    </citation>
    <scope>NUCLEOTIDE SEQUENCE</scope>
    <source>
        <strain evidence="1">CG-C14</strain>
    </source>
</reference>
<evidence type="ECO:0000313" key="2">
    <source>
        <dbReference type="Proteomes" id="UP001144978"/>
    </source>
</evidence>
<name>A0ACC1NN98_9APHY</name>
<organism evidence="1 2">
    <name type="scientific">Trametes sanguinea</name>
    <dbReference type="NCBI Taxonomy" id="158606"/>
    <lineage>
        <taxon>Eukaryota</taxon>
        <taxon>Fungi</taxon>
        <taxon>Dikarya</taxon>
        <taxon>Basidiomycota</taxon>
        <taxon>Agaricomycotina</taxon>
        <taxon>Agaricomycetes</taxon>
        <taxon>Polyporales</taxon>
        <taxon>Polyporaceae</taxon>
        <taxon>Trametes</taxon>
    </lineage>
</organism>
<dbReference type="EMBL" id="JANSHE010004150">
    <property type="protein sequence ID" value="KAJ2980389.1"/>
    <property type="molecule type" value="Genomic_DNA"/>
</dbReference>
<accession>A0ACC1NN98</accession>